<gene>
    <name evidence="1" type="ORF">H7C19_14920</name>
</gene>
<organism evidence="1 2">
    <name type="scientific">Cohnella nanjingensis</name>
    <dbReference type="NCBI Taxonomy" id="1387779"/>
    <lineage>
        <taxon>Bacteria</taxon>
        <taxon>Bacillati</taxon>
        <taxon>Bacillota</taxon>
        <taxon>Bacilli</taxon>
        <taxon>Bacillales</taxon>
        <taxon>Paenibacillaceae</taxon>
        <taxon>Cohnella</taxon>
    </lineage>
</organism>
<evidence type="ECO:0000313" key="2">
    <source>
        <dbReference type="Proteomes" id="UP000547209"/>
    </source>
</evidence>
<keyword evidence="2" id="KW-1185">Reference proteome</keyword>
<dbReference type="EMBL" id="JACJVP010000024">
    <property type="protein sequence ID" value="MBB6671980.1"/>
    <property type="molecule type" value="Genomic_DNA"/>
</dbReference>
<dbReference type="Proteomes" id="UP000547209">
    <property type="component" value="Unassembled WGS sequence"/>
</dbReference>
<evidence type="ECO:0000313" key="1">
    <source>
        <dbReference type="EMBL" id="MBB6671980.1"/>
    </source>
</evidence>
<dbReference type="AlphaFoldDB" id="A0A7X0VFE8"/>
<reference evidence="1 2" key="1">
    <citation type="submission" date="2020-08" db="EMBL/GenBank/DDBJ databases">
        <title>Cohnella phylogeny.</title>
        <authorList>
            <person name="Dunlap C."/>
        </authorList>
    </citation>
    <scope>NUCLEOTIDE SEQUENCE [LARGE SCALE GENOMIC DNA]</scope>
    <source>
        <strain evidence="1 2">DSM 28246</strain>
    </source>
</reference>
<dbReference type="RefSeq" id="WP_185143454.1">
    <property type="nucleotide sequence ID" value="NZ_JACJVP010000024.1"/>
</dbReference>
<accession>A0A7X0VFE8</accession>
<sequence>MIRRVQLMPDKPAPYFMRDWRRVAAQYDKLAFDFETQGEFRPLIWWDQSRRNGVRRAFGLPSYLGAPRKGGRHEAINTAAAVLGATLVGIDKQDQDGHDWVSMLSAYYNVDNGEALFLNRTNVKAGRTFWYEIYPHVLLYSLSSYYPAAERLEELMRLTADRWLLAYEALIDASGLPDFDHLAFNFKTMRPVDNGRWREPEAAAGVAWLQLMAYARWGGRERLAAAEGCLAFLERRDRNPFYEILLPYGAYAAARMNAEHGASHDVAKLVNWVFDGDSECRPGWGVVAERWGGYDCHGLVGSLTDWGQRWDRKRNNASFELDPQRSGYAFAANTFSVAAGLVPLVRYDARFARDIGKWMLNAANAARLFYPRALPGKKQSCAFYRGDEEDVIAYEGLRKWWDHQSPYATGDAIRYSWGSIDLGLYGSSHAGIFGGIIAQTEVEGILRLDCLRTDYYHAQAYPTYLYYNPYPEAREIRVDVGEAPIRLYDAVSHAFVTASASGTAVLTLPPSAAVLAVHVPARSLAADAGGRRFADGVIIDYQIPQF</sequence>
<proteinExistence type="predicted"/>
<protein>
    <recommendedName>
        <fullName evidence="3">Linalool dehydratase/isomerase domain-containing protein</fullName>
    </recommendedName>
</protein>
<comment type="caution">
    <text evidence="1">The sequence shown here is derived from an EMBL/GenBank/DDBJ whole genome shotgun (WGS) entry which is preliminary data.</text>
</comment>
<name>A0A7X0VFE8_9BACL</name>
<evidence type="ECO:0008006" key="3">
    <source>
        <dbReference type="Google" id="ProtNLM"/>
    </source>
</evidence>